<organism evidence="1 2">
    <name type="scientific">Iodobacter arcticus</name>
    <dbReference type="NCBI Taxonomy" id="590593"/>
    <lineage>
        <taxon>Bacteria</taxon>
        <taxon>Pseudomonadati</taxon>
        <taxon>Pseudomonadota</taxon>
        <taxon>Betaproteobacteria</taxon>
        <taxon>Neisseriales</taxon>
        <taxon>Chitinibacteraceae</taxon>
        <taxon>Iodobacter</taxon>
    </lineage>
</organism>
<sequence>MFGFFGKKKRSPLDAVFDALDKQSVKSLGSVANVLVTQLLHCRTRPAELQSKFVRGYLFGFFDAALQRLGLPYRSEQDAILRIIAGHSFVFHDQNIDAIQYVKDSVNLQDDPTYKAAHQKGVDELFECFGAEERQPLGLIKYFTELD</sequence>
<protein>
    <submittedName>
        <fullName evidence="1">Uncharacterized protein</fullName>
    </submittedName>
</protein>
<evidence type="ECO:0000313" key="2">
    <source>
        <dbReference type="Proteomes" id="UP001596473"/>
    </source>
</evidence>
<keyword evidence="2" id="KW-1185">Reference proteome</keyword>
<proteinExistence type="predicted"/>
<comment type="caution">
    <text evidence="1">The sequence shown here is derived from an EMBL/GenBank/DDBJ whole genome shotgun (WGS) entry which is preliminary data.</text>
</comment>
<evidence type="ECO:0000313" key="1">
    <source>
        <dbReference type="EMBL" id="MFC7418364.1"/>
    </source>
</evidence>
<gene>
    <name evidence="1" type="ORF">ACFQNF_00530</name>
</gene>
<reference evidence="2" key="1">
    <citation type="journal article" date="2019" name="Int. J. Syst. Evol. Microbiol.">
        <title>The Global Catalogue of Microorganisms (GCM) 10K type strain sequencing project: providing services to taxonomists for standard genome sequencing and annotation.</title>
        <authorList>
            <consortium name="The Broad Institute Genomics Platform"/>
            <consortium name="The Broad Institute Genome Sequencing Center for Infectious Disease"/>
            <person name="Wu L."/>
            <person name="Ma J."/>
        </authorList>
    </citation>
    <scope>NUCLEOTIDE SEQUENCE [LARGE SCALE GENOMIC DNA]</scope>
    <source>
        <strain evidence="2">CCUG 62945</strain>
    </source>
</reference>
<dbReference type="EMBL" id="JBHTBQ010000001">
    <property type="protein sequence ID" value="MFC7418364.1"/>
    <property type="molecule type" value="Genomic_DNA"/>
</dbReference>
<dbReference type="Proteomes" id="UP001596473">
    <property type="component" value="Unassembled WGS sequence"/>
</dbReference>
<dbReference type="RefSeq" id="WP_380185309.1">
    <property type="nucleotide sequence ID" value="NZ_JBHTBQ010000001.1"/>
</dbReference>
<accession>A0ABW2QUB4</accession>
<name>A0ABW2QUB4_9NEIS</name>